<dbReference type="PANTHER" id="PTHR43736:SF1">
    <property type="entry name" value="DIHYDRONEOPTERIN TRIPHOSPHATE DIPHOSPHATASE"/>
    <property type="match status" value="1"/>
</dbReference>
<dbReference type="Pfam" id="PF00293">
    <property type="entry name" value="NUDIX"/>
    <property type="match status" value="1"/>
</dbReference>
<evidence type="ECO:0000313" key="3">
    <source>
        <dbReference type="EMBL" id="MBF4469444.1"/>
    </source>
</evidence>
<evidence type="ECO:0000256" key="1">
    <source>
        <dbReference type="ARBA" id="ARBA00022801"/>
    </source>
</evidence>
<dbReference type="AlphaFoldDB" id="A0A843AFG5"/>
<accession>A0A843AFG5</accession>
<sequence>MSNYKKPSITVDIIIFNEKNNGNNGITTNKELVLIKRKNEPFRGHWAIPGGFVDYGELVENAALREAKEETGIDVKIKKLFGVYSDPKRDPRGHTITIVYMANGDFSKMKADSDASDARIISFEDIEDLNLAFDHKKILCDVFKELK</sequence>
<dbReference type="SUPFAM" id="SSF55811">
    <property type="entry name" value="Nudix"/>
    <property type="match status" value="1"/>
</dbReference>
<dbReference type="PANTHER" id="PTHR43736">
    <property type="entry name" value="ADP-RIBOSE PYROPHOSPHATASE"/>
    <property type="match status" value="1"/>
</dbReference>
<gene>
    <name evidence="3" type="ORF">ISP01_08590</name>
</gene>
<dbReference type="InterPro" id="IPR020084">
    <property type="entry name" value="NUDIX_hydrolase_CS"/>
</dbReference>
<evidence type="ECO:0000259" key="2">
    <source>
        <dbReference type="PROSITE" id="PS51462"/>
    </source>
</evidence>
<name>A0A843AFG5_METAZ</name>
<dbReference type="InterPro" id="IPR000086">
    <property type="entry name" value="NUDIX_hydrolase_dom"/>
</dbReference>
<proteinExistence type="predicted"/>
<organism evidence="3 4">
    <name type="scientific">Methanobrevibacter arboriphilus</name>
    <dbReference type="NCBI Taxonomy" id="39441"/>
    <lineage>
        <taxon>Archaea</taxon>
        <taxon>Methanobacteriati</taxon>
        <taxon>Methanobacteriota</taxon>
        <taxon>Methanomada group</taxon>
        <taxon>Methanobacteria</taxon>
        <taxon>Methanobacteriales</taxon>
        <taxon>Methanobacteriaceae</taxon>
        <taxon>Methanobrevibacter</taxon>
    </lineage>
</organism>
<keyword evidence="1 3" id="KW-0378">Hydrolase</keyword>
<dbReference type="RefSeq" id="WP_042702874.1">
    <property type="nucleotide sequence ID" value="NZ_JADIIN010000068.1"/>
</dbReference>
<evidence type="ECO:0000313" key="4">
    <source>
        <dbReference type="Proteomes" id="UP000658733"/>
    </source>
</evidence>
<dbReference type="InterPro" id="IPR015797">
    <property type="entry name" value="NUDIX_hydrolase-like_dom_sf"/>
</dbReference>
<dbReference type="CDD" id="cd18873">
    <property type="entry name" value="NUDIX_NadM_like"/>
    <property type="match status" value="1"/>
</dbReference>
<dbReference type="EMBL" id="JADIIN010000068">
    <property type="protein sequence ID" value="MBF4469444.1"/>
    <property type="molecule type" value="Genomic_DNA"/>
</dbReference>
<protein>
    <submittedName>
        <fullName evidence="3">NUDIX hydrolase</fullName>
    </submittedName>
</protein>
<dbReference type="Gene3D" id="3.90.79.10">
    <property type="entry name" value="Nucleoside Triphosphate Pyrophosphohydrolase"/>
    <property type="match status" value="1"/>
</dbReference>
<comment type="caution">
    <text evidence="3">The sequence shown here is derived from an EMBL/GenBank/DDBJ whole genome shotgun (WGS) entry which is preliminary data.</text>
</comment>
<feature type="domain" description="Nudix hydrolase" evidence="2">
    <location>
        <begin position="6"/>
        <end position="145"/>
    </location>
</feature>
<dbReference type="InterPro" id="IPR020476">
    <property type="entry name" value="Nudix_hydrolase"/>
</dbReference>
<reference evidence="3" key="1">
    <citation type="submission" date="2020-10" db="EMBL/GenBank/DDBJ databases">
        <title>Dehalococcoides mccartyi of a TCE/Cr reducing biochatode.</title>
        <authorList>
            <person name="Matturro B."/>
        </authorList>
    </citation>
    <scope>NUCLEOTIDE SEQUENCE</scope>
    <source>
        <strain evidence="3">Bin4</strain>
    </source>
</reference>
<dbReference type="PROSITE" id="PS51462">
    <property type="entry name" value="NUDIX"/>
    <property type="match status" value="1"/>
</dbReference>
<dbReference type="PROSITE" id="PS00893">
    <property type="entry name" value="NUDIX_BOX"/>
    <property type="match status" value="1"/>
</dbReference>
<dbReference type="PRINTS" id="PR00502">
    <property type="entry name" value="NUDIXFAMILY"/>
</dbReference>
<dbReference type="GO" id="GO:0016787">
    <property type="term" value="F:hydrolase activity"/>
    <property type="evidence" value="ECO:0007669"/>
    <property type="project" value="UniProtKB-KW"/>
</dbReference>
<dbReference type="Proteomes" id="UP000658733">
    <property type="component" value="Unassembled WGS sequence"/>
</dbReference>